<keyword evidence="7 8" id="KW-0408">Iron</keyword>
<dbReference type="PANTHER" id="PTHR47627:SF1">
    <property type="entry name" value="RUBREDOXIN-1-RELATED"/>
    <property type="match status" value="1"/>
</dbReference>
<comment type="caution">
    <text evidence="11">The sequence shown here is derived from an EMBL/GenBank/DDBJ whole genome shotgun (WGS) entry which is preliminary data.</text>
</comment>
<reference evidence="12" key="1">
    <citation type="journal article" date="2019" name="Int. J. Syst. Evol. Microbiol.">
        <title>The Global Catalogue of Microorganisms (GCM) 10K type strain sequencing project: providing services to taxonomists for standard genome sequencing and annotation.</title>
        <authorList>
            <consortium name="The Broad Institute Genomics Platform"/>
            <consortium name="The Broad Institute Genome Sequencing Center for Infectious Disease"/>
            <person name="Wu L."/>
            <person name="Ma J."/>
        </authorList>
    </citation>
    <scope>NUCLEOTIDE SEQUENCE [LARGE SCALE GENOMIC DNA]</scope>
    <source>
        <strain evidence="12">JCM 19134</strain>
    </source>
</reference>
<organism evidence="11 12">
    <name type="scientific">Halioxenophilus aromaticivorans</name>
    <dbReference type="NCBI Taxonomy" id="1306992"/>
    <lineage>
        <taxon>Bacteria</taxon>
        <taxon>Pseudomonadati</taxon>
        <taxon>Pseudomonadota</taxon>
        <taxon>Gammaproteobacteria</taxon>
        <taxon>Alteromonadales</taxon>
        <taxon>Alteromonadaceae</taxon>
        <taxon>Halioxenophilus</taxon>
    </lineage>
</organism>
<evidence type="ECO:0000256" key="8">
    <source>
        <dbReference type="PIRNR" id="PIRNR000071"/>
    </source>
</evidence>
<evidence type="ECO:0000313" key="11">
    <source>
        <dbReference type="EMBL" id="GAA4932590.1"/>
    </source>
</evidence>
<dbReference type="InterPro" id="IPR050526">
    <property type="entry name" value="Rubredoxin_ET"/>
</dbReference>
<dbReference type="InterPro" id="IPR024935">
    <property type="entry name" value="Rubredoxin_dom"/>
</dbReference>
<evidence type="ECO:0000256" key="6">
    <source>
        <dbReference type="ARBA" id="ARBA00022982"/>
    </source>
</evidence>
<dbReference type="FunFam" id="2.20.28.10:FF:000001">
    <property type="entry name" value="Rubredoxin"/>
    <property type="match status" value="1"/>
</dbReference>
<proteinExistence type="inferred from homology"/>
<evidence type="ECO:0000256" key="9">
    <source>
        <dbReference type="PIRSR" id="PIRSR000071-1"/>
    </source>
</evidence>
<dbReference type="GO" id="GO:0043448">
    <property type="term" value="P:alkane catabolic process"/>
    <property type="evidence" value="ECO:0007669"/>
    <property type="project" value="TreeGrafter"/>
</dbReference>
<evidence type="ECO:0000256" key="5">
    <source>
        <dbReference type="ARBA" id="ARBA00022723"/>
    </source>
</evidence>
<protein>
    <recommendedName>
        <fullName evidence="8">Rubredoxin</fullName>
    </recommendedName>
</protein>
<keyword evidence="5 8" id="KW-0479">Metal-binding</keyword>
<comment type="pathway">
    <text evidence="2">Hydrocarbon metabolism; alkane degradation.</text>
</comment>
<keyword evidence="12" id="KW-1185">Reference proteome</keyword>
<feature type="binding site" evidence="9">
    <location>
        <position position="6"/>
    </location>
    <ligand>
        <name>Fe cation</name>
        <dbReference type="ChEBI" id="CHEBI:24875"/>
    </ligand>
</feature>
<feature type="binding site" evidence="9">
    <location>
        <position position="39"/>
    </location>
    <ligand>
        <name>Fe cation</name>
        <dbReference type="ChEBI" id="CHEBI:24875"/>
    </ligand>
</feature>
<evidence type="ECO:0000256" key="3">
    <source>
        <dbReference type="ARBA" id="ARBA00005337"/>
    </source>
</evidence>
<dbReference type="AlphaFoldDB" id="A0AAV3TYB7"/>
<name>A0AAV3TYB7_9ALTE</name>
<sequence>MKKWQCRYCSFIYDEALGLPDEGIAPGIALKDLPDDWMCPDCGVTKDDFDEIED</sequence>
<dbReference type="SUPFAM" id="SSF57802">
    <property type="entry name" value="Rubredoxin-like"/>
    <property type="match status" value="1"/>
</dbReference>
<dbReference type="GO" id="GO:0005506">
    <property type="term" value="F:iron ion binding"/>
    <property type="evidence" value="ECO:0007669"/>
    <property type="project" value="InterPro"/>
</dbReference>
<dbReference type="GO" id="GO:0009055">
    <property type="term" value="F:electron transfer activity"/>
    <property type="evidence" value="ECO:0007669"/>
    <property type="project" value="InterPro"/>
</dbReference>
<dbReference type="PANTHER" id="PTHR47627">
    <property type="entry name" value="RUBREDOXIN"/>
    <property type="match status" value="1"/>
</dbReference>
<dbReference type="InterPro" id="IPR018527">
    <property type="entry name" value="Rubredoxin_Fe_BS"/>
</dbReference>
<dbReference type="PIRSF" id="PIRSF000071">
    <property type="entry name" value="Rubredoxin"/>
    <property type="match status" value="1"/>
</dbReference>
<dbReference type="Pfam" id="PF00301">
    <property type="entry name" value="Rubredoxin"/>
    <property type="match status" value="1"/>
</dbReference>
<feature type="domain" description="Rubredoxin-like" evidence="10">
    <location>
        <begin position="1"/>
        <end position="52"/>
    </location>
</feature>
<evidence type="ECO:0000256" key="7">
    <source>
        <dbReference type="ARBA" id="ARBA00023004"/>
    </source>
</evidence>
<dbReference type="InterPro" id="IPR024934">
    <property type="entry name" value="Rubredoxin-like_dom"/>
</dbReference>
<dbReference type="Gene3D" id="2.20.28.10">
    <property type="match status" value="1"/>
</dbReference>
<dbReference type="PRINTS" id="PR00163">
    <property type="entry name" value="RUBREDOXIN"/>
</dbReference>
<feature type="binding site" evidence="9">
    <location>
        <position position="9"/>
    </location>
    <ligand>
        <name>Fe cation</name>
        <dbReference type="ChEBI" id="CHEBI:24875"/>
    </ligand>
</feature>
<dbReference type="InterPro" id="IPR024922">
    <property type="entry name" value="Rubredoxin"/>
</dbReference>
<dbReference type="PROSITE" id="PS00202">
    <property type="entry name" value="RUBREDOXIN"/>
    <property type="match status" value="1"/>
</dbReference>
<keyword evidence="6 8" id="KW-0249">Electron transport</keyword>
<evidence type="ECO:0000256" key="1">
    <source>
        <dbReference type="ARBA" id="ARBA00002792"/>
    </source>
</evidence>
<dbReference type="EMBL" id="BAABLX010000004">
    <property type="protein sequence ID" value="GAA4932590.1"/>
    <property type="molecule type" value="Genomic_DNA"/>
</dbReference>
<gene>
    <name evidence="11" type="ORF">GCM10025791_06480</name>
</gene>
<dbReference type="PROSITE" id="PS50903">
    <property type="entry name" value="RUBREDOXIN_LIKE"/>
    <property type="match status" value="1"/>
</dbReference>
<evidence type="ECO:0000256" key="4">
    <source>
        <dbReference type="ARBA" id="ARBA00022448"/>
    </source>
</evidence>
<keyword evidence="4 8" id="KW-0813">Transport</keyword>
<comment type="function">
    <text evidence="1">Involved in the hydrocarbon hydroxylating system, which transfers electrons from NADH to rubredoxin reductase and then through rubredoxin to alkane 1 monooxygenase.</text>
</comment>
<accession>A0AAV3TYB7</accession>
<evidence type="ECO:0000256" key="2">
    <source>
        <dbReference type="ARBA" id="ARBA00004933"/>
    </source>
</evidence>
<dbReference type="RefSeq" id="WP_345416960.1">
    <property type="nucleotide sequence ID" value="NZ_AP031496.1"/>
</dbReference>
<comment type="cofactor">
    <cofactor evidence="8 9">
        <name>Fe(3+)</name>
        <dbReference type="ChEBI" id="CHEBI:29034"/>
    </cofactor>
    <text evidence="8 9">Binds 1 Fe(3+) ion per subunit.</text>
</comment>
<comment type="similarity">
    <text evidence="3 8">Belongs to the rubredoxin family.</text>
</comment>
<evidence type="ECO:0000313" key="12">
    <source>
        <dbReference type="Proteomes" id="UP001409585"/>
    </source>
</evidence>
<evidence type="ECO:0000259" key="10">
    <source>
        <dbReference type="PROSITE" id="PS50903"/>
    </source>
</evidence>
<dbReference type="CDD" id="cd00730">
    <property type="entry name" value="rubredoxin"/>
    <property type="match status" value="1"/>
</dbReference>
<dbReference type="Proteomes" id="UP001409585">
    <property type="component" value="Unassembled WGS sequence"/>
</dbReference>
<feature type="binding site" evidence="9">
    <location>
        <position position="42"/>
    </location>
    <ligand>
        <name>Fe cation</name>
        <dbReference type="ChEBI" id="CHEBI:24875"/>
    </ligand>
</feature>